<dbReference type="AlphaFoldDB" id="A0A178M649"/>
<keyword evidence="12" id="KW-1185">Reference proteome</keyword>
<feature type="transmembrane region" description="Helical" evidence="9">
    <location>
        <begin position="48"/>
        <end position="66"/>
    </location>
</feature>
<name>A0A178M649_9PROT</name>
<dbReference type="PANTHER" id="PTHR35011:SF4">
    <property type="entry name" value="SLL1102 PROTEIN"/>
    <property type="match status" value="1"/>
</dbReference>
<feature type="transmembrane region" description="Helical" evidence="9">
    <location>
        <begin position="86"/>
        <end position="109"/>
    </location>
</feature>
<evidence type="ECO:0000256" key="4">
    <source>
        <dbReference type="ARBA" id="ARBA00022519"/>
    </source>
</evidence>
<comment type="similarity">
    <text evidence="8 9">Belongs to the TRAP transporter small permease family.</text>
</comment>
<keyword evidence="4 9" id="KW-0997">Cell inner membrane</keyword>
<dbReference type="Pfam" id="PF04290">
    <property type="entry name" value="DctQ"/>
    <property type="match status" value="1"/>
</dbReference>
<dbReference type="GO" id="GO:0022857">
    <property type="term" value="F:transmembrane transporter activity"/>
    <property type="evidence" value="ECO:0007669"/>
    <property type="project" value="UniProtKB-UniRule"/>
</dbReference>
<gene>
    <name evidence="11" type="ORF">A6A05_17705</name>
</gene>
<evidence type="ECO:0000256" key="1">
    <source>
        <dbReference type="ARBA" id="ARBA00004429"/>
    </source>
</evidence>
<keyword evidence="11" id="KW-0762">Sugar transport</keyword>
<dbReference type="EMBL" id="LWQU01000201">
    <property type="protein sequence ID" value="OAN44229.1"/>
    <property type="molecule type" value="Genomic_DNA"/>
</dbReference>
<proteinExistence type="inferred from homology"/>
<comment type="subunit">
    <text evidence="9">The complex comprises the extracytoplasmic solute receptor protein and the two transmembrane proteins.</text>
</comment>
<evidence type="ECO:0000259" key="10">
    <source>
        <dbReference type="Pfam" id="PF04290"/>
    </source>
</evidence>
<comment type="caution">
    <text evidence="11">The sequence shown here is derived from an EMBL/GenBank/DDBJ whole genome shotgun (WGS) entry which is preliminary data.</text>
</comment>
<evidence type="ECO:0000256" key="7">
    <source>
        <dbReference type="ARBA" id="ARBA00023136"/>
    </source>
</evidence>
<keyword evidence="6 9" id="KW-1133">Transmembrane helix</keyword>
<dbReference type="STRING" id="1437059.A6A05_17705"/>
<evidence type="ECO:0000256" key="5">
    <source>
        <dbReference type="ARBA" id="ARBA00022692"/>
    </source>
</evidence>
<keyword evidence="2 9" id="KW-0813">Transport</keyword>
<feature type="transmembrane region" description="Helical" evidence="9">
    <location>
        <begin position="129"/>
        <end position="146"/>
    </location>
</feature>
<keyword evidence="5 9" id="KW-0812">Transmembrane</keyword>
<dbReference type="GO" id="GO:0005886">
    <property type="term" value="C:plasma membrane"/>
    <property type="evidence" value="ECO:0007669"/>
    <property type="project" value="UniProtKB-SubCell"/>
</dbReference>
<comment type="caution">
    <text evidence="9">Lacks conserved residue(s) required for the propagation of feature annotation.</text>
</comment>
<evidence type="ECO:0000256" key="8">
    <source>
        <dbReference type="ARBA" id="ARBA00038436"/>
    </source>
</evidence>
<comment type="subcellular location">
    <subcellularLocation>
        <location evidence="1 9">Cell inner membrane</location>
        <topology evidence="1 9">Multi-pass membrane protein</topology>
    </subcellularLocation>
</comment>
<dbReference type="Proteomes" id="UP000078543">
    <property type="component" value="Unassembled WGS sequence"/>
</dbReference>
<feature type="domain" description="Tripartite ATP-independent periplasmic transporters DctQ component" evidence="10">
    <location>
        <begin position="24"/>
        <end position="156"/>
    </location>
</feature>
<dbReference type="InterPro" id="IPR055348">
    <property type="entry name" value="DctQ"/>
</dbReference>
<evidence type="ECO:0000256" key="2">
    <source>
        <dbReference type="ARBA" id="ARBA00022448"/>
    </source>
</evidence>
<reference evidence="11 12" key="1">
    <citation type="submission" date="2016-04" db="EMBL/GenBank/DDBJ databases">
        <title>Draft genome sequence of freshwater magnetotactic bacteria Magnetospirillum marisnigri SP-1 and Magnetospirillum moscoviense BB-1.</title>
        <authorList>
            <person name="Koziaeva V."/>
            <person name="Dziuba M.V."/>
            <person name="Ivanov T.M."/>
            <person name="Kuznetsov B."/>
            <person name="Grouzdev D.S."/>
        </authorList>
    </citation>
    <scope>NUCLEOTIDE SEQUENCE [LARGE SCALE GENOMIC DNA]</scope>
    <source>
        <strain evidence="11 12">BB-1</strain>
    </source>
</reference>
<dbReference type="PANTHER" id="PTHR35011">
    <property type="entry name" value="2,3-DIKETO-L-GULONATE TRAP TRANSPORTER SMALL PERMEASE PROTEIN YIAM"/>
    <property type="match status" value="1"/>
</dbReference>
<protein>
    <recommendedName>
        <fullName evidence="9">TRAP transporter small permease protein</fullName>
    </recommendedName>
</protein>
<keyword evidence="7 9" id="KW-0472">Membrane</keyword>
<evidence type="ECO:0000256" key="6">
    <source>
        <dbReference type="ARBA" id="ARBA00022989"/>
    </source>
</evidence>
<evidence type="ECO:0000313" key="11">
    <source>
        <dbReference type="EMBL" id="OAN44229.1"/>
    </source>
</evidence>
<accession>A0A178M649</accession>
<evidence type="ECO:0000313" key="12">
    <source>
        <dbReference type="Proteomes" id="UP000078543"/>
    </source>
</evidence>
<comment type="function">
    <text evidence="9">Part of the tripartite ATP-independent periplasmic (TRAP) transport system.</text>
</comment>
<keyword evidence="3" id="KW-1003">Cell membrane</keyword>
<organism evidence="11 12">
    <name type="scientific">Magnetospirillum moscoviense</name>
    <dbReference type="NCBI Taxonomy" id="1437059"/>
    <lineage>
        <taxon>Bacteria</taxon>
        <taxon>Pseudomonadati</taxon>
        <taxon>Pseudomonadota</taxon>
        <taxon>Alphaproteobacteria</taxon>
        <taxon>Rhodospirillales</taxon>
        <taxon>Rhodospirillaceae</taxon>
        <taxon>Magnetospirillum</taxon>
    </lineage>
</organism>
<evidence type="ECO:0000256" key="3">
    <source>
        <dbReference type="ARBA" id="ARBA00022475"/>
    </source>
</evidence>
<dbReference type="InterPro" id="IPR007387">
    <property type="entry name" value="TRAP_DctQ"/>
</dbReference>
<sequence>MLSAMIDRINASIGRTVTWLILVMVLISSGNAMVRYTFNNSSNAWLEVQWYLFSAVFLLCSAYTLLKNEHIRIDVVVGRFTPRTQAWIDVIGTLLFLMPMAGVILWLSIPVFVQSLTGMEQSSDAGGLIRWPVKLMIPLGFTLLLLQGLSELIKKIAFLTGATADAGAPAHGHHGGDQ</sequence>
<evidence type="ECO:0000256" key="9">
    <source>
        <dbReference type="RuleBase" id="RU369079"/>
    </source>
</evidence>